<feature type="transmembrane region" description="Helical" evidence="10">
    <location>
        <begin position="176"/>
        <end position="201"/>
    </location>
</feature>
<evidence type="ECO:0000259" key="11">
    <source>
        <dbReference type="PROSITE" id="PS50850"/>
    </source>
</evidence>
<dbReference type="InterPro" id="IPR011701">
    <property type="entry name" value="MFS"/>
</dbReference>
<reference evidence="12 13" key="1">
    <citation type="submission" date="2018-05" db="EMBL/GenBank/DDBJ databases">
        <title>Draft genome sequence of Scytalidium lignicola DSM 105466, a ubiquitous saprotrophic fungus.</title>
        <authorList>
            <person name="Buettner E."/>
            <person name="Gebauer A.M."/>
            <person name="Hofrichter M."/>
            <person name="Liers C."/>
            <person name="Kellner H."/>
        </authorList>
    </citation>
    <scope>NUCLEOTIDE SEQUENCE [LARGE SCALE GENOMIC DNA]</scope>
    <source>
        <strain evidence="12 13">DSM 105466</strain>
    </source>
</reference>
<evidence type="ECO:0000256" key="4">
    <source>
        <dbReference type="ARBA" id="ARBA00022475"/>
    </source>
</evidence>
<feature type="transmembrane region" description="Helical" evidence="10">
    <location>
        <begin position="476"/>
        <end position="496"/>
    </location>
</feature>
<feature type="transmembrane region" description="Helical" evidence="10">
    <location>
        <begin position="552"/>
        <end position="571"/>
    </location>
</feature>
<dbReference type="GO" id="GO:0022857">
    <property type="term" value="F:transmembrane transporter activity"/>
    <property type="evidence" value="ECO:0007669"/>
    <property type="project" value="InterPro"/>
</dbReference>
<gene>
    <name evidence="12" type="ORF">B7463_g8969</name>
</gene>
<feature type="transmembrane region" description="Helical" evidence="10">
    <location>
        <begin position="121"/>
        <end position="139"/>
    </location>
</feature>
<evidence type="ECO:0000256" key="10">
    <source>
        <dbReference type="SAM" id="Phobius"/>
    </source>
</evidence>
<evidence type="ECO:0000256" key="6">
    <source>
        <dbReference type="ARBA" id="ARBA00022989"/>
    </source>
</evidence>
<comment type="caution">
    <text evidence="12">The sequence shown here is derived from an EMBL/GenBank/DDBJ whole genome shotgun (WGS) entry which is preliminary data.</text>
</comment>
<dbReference type="Proteomes" id="UP000258309">
    <property type="component" value="Unassembled WGS sequence"/>
</dbReference>
<accession>A0A3E2H1T0</accession>
<dbReference type="PROSITE" id="PS50850">
    <property type="entry name" value="MFS"/>
    <property type="match status" value="1"/>
</dbReference>
<evidence type="ECO:0000313" key="12">
    <source>
        <dbReference type="EMBL" id="RFU27366.1"/>
    </source>
</evidence>
<feature type="transmembrane region" description="Helical" evidence="10">
    <location>
        <begin position="448"/>
        <end position="469"/>
    </location>
</feature>
<dbReference type="EMBL" id="NCSJ02000210">
    <property type="protein sequence ID" value="RFU27366.1"/>
    <property type="molecule type" value="Genomic_DNA"/>
</dbReference>
<evidence type="ECO:0000256" key="2">
    <source>
        <dbReference type="ARBA" id="ARBA00007520"/>
    </source>
</evidence>
<dbReference type="OMA" id="WCILAFG"/>
<keyword evidence="4" id="KW-1003">Cell membrane</keyword>
<keyword evidence="7 10" id="KW-0472">Membrane</keyword>
<keyword evidence="8" id="KW-0325">Glycoprotein</keyword>
<dbReference type="PANTHER" id="PTHR23501">
    <property type="entry name" value="MAJOR FACILITATOR SUPERFAMILY"/>
    <property type="match status" value="1"/>
</dbReference>
<keyword evidence="3" id="KW-0813">Transport</keyword>
<dbReference type="OrthoDB" id="10021397at2759"/>
<feature type="transmembrane region" description="Helical" evidence="10">
    <location>
        <begin position="279"/>
        <end position="298"/>
    </location>
</feature>
<organism evidence="12 13">
    <name type="scientific">Scytalidium lignicola</name>
    <name type="common">Hyphomycete</name>
    <dbReference type="NCBI Taxonomy" id="5539"/>
    <lineage>
        <taxon>Eukaryota</taxon>
        <taxon>Fungi</taxon>
        <taxon>Dikarya</taxon>
        <taxon>Ascomycota</taxon>
        <taxon>Pezizomycotina</taxon>
        <taxon>Leotiomycetes</taxon>
        <taxon>Leotiomycetes incertae sedis</taxon>
        <taxon>Scytalidium</taxon>
    </lineage>
</organism>
<evidence type="ECO:0000256" key="8">
    <source>
        <dbReference type="ARBA" id="ARBA00023180"/>
    </source>
</evidence>
<keyword evidence="5 10" id="KW-0812">Transmembrane</keyword>
<keyword evidence="6 10" id="KW-1133">Transmembrane helix</keyword>
<feature type="domain" description="Major facilitator superfamily (MFS) profile" evidence="11">
    <location>
        <begin position="86"/>
        <end position="574"/>
    </location>
</feature>
<name>A0A3E2H1T0_SCYLI</name>
<evidence type="ECO:0000313" key="13">
    <source>
        <dbReference type="Proteomes" id="UP000258309"/>
    </source>
</evidence>
<feature type="non-terminal residue" evidence="12">
    <location>
        <position position="585"/>
    </location>
</feature>
<dbReference type="PANTHER" id="PTHR23501:SF199">
    <property type="entry name" value="MFS EFFLUX TRANSPORTER INPD-RELATED"/>
    <property type="match status" value="1"/>
</dbReference>
<feature type="transmembrane region" description="Helical" evidence="10">
    <location>
        <begin position="310"/>
        <end position="329"/>
    </location>
</feature>
<feature type="transmembrane region" description="Helical" evidence="10">
    <location>
        <begin position="349"/>
        <end position="370"/>
    </location>
</feature>
<evidence type="ECO:0000256" key="5">
    <source>
        <dbReference type="ARBA" id="ARBA00022692"/>
    </source>
</evidence>
<sequence length="585" mass="62638">MAFLSFARKANDSKTEESTTAGGNSTRTASLGDSDKDREPGTPVTKTDGEVVADEEDEKEGTSELKKIETTESQIVYPSGMKLTVITIALALSVFLVALDNTIIATAIPRITDHFKALDDVGWYGSAYLLCTCSFQLLFGKFYAFYSIKWVYLVAIAIFEIGSLVCGAAPTSTALIVGRAVAGLGSAGIFSGALIIIAYSVPLDKRPMYTGFIGATYGIASVAGPLMGGAFTDHLSWRWCFYINLPIGAVTFLGILVFFQSPDRKEVASLGWKARLVQFDPYGTAVFVPGVICLLLALQWGGSKYPWDDARIIVLFVLFGILISIFIGVQIWKGDNATVPPRIIKQRSIAAACWFAFALGGSFFCLMYYLPIWFQAVKGASATKSGIMNLPLILSLTTMSLIAGGSITALGYYTPAFYVSTVLQTIGAGLLTTFHTNTGHSKWIGYQILYGFGCGAGMQQSLLCAQTVLPMSDIPVGTAVITFSQVLGGALFVSVAQNVFQNKLISGLQSSIPSLDPNLVLQAGATSLKNNVPQQFLSSVQVVYNDALTQTWYVSVALSCMTILGAIFIEWRSVKGKNLSAGVAA</sequence>
<feature type="compositionally biased region" description="Polar residues" evidence="9">
    <location>
        <begin position="18"/>
        <end position="31"/>
    </location>
</feature>
<feature type="transmembrane region" description="Helical" evidence="10">
    <location>
        <begin position="417"/>
        <end position="436"/>
    </location>
</feature>
<feature type="transmembrane region" description="Helical" evidence="10">
    <location>
        <begin position="239"/>
        <end position="259"/>
    </location>
</feature>
<feature type="region of interest" description="Disordered" evidence="9">
    <location>
        <begin position="1"/>
        <end position="63"/>
    </location>
</feature>
<evidence type="ECO:0000256" key="3">
    <source>
        <dbReference type="ARBA" id="ARBA00022448"/>
    </source>
</evidence>
<comment type="similarity">
    <text evidence="2">Belongs to the major facilitator superfamily. TCR/Tet family.</text>
</comment>
<dbReference type="InterPro" id="IPR036259">
    <property type="entry name" value="MFS_trans_sf"/>
</dbReference>
<feature type="non-terminal residue" evidence="12">
    <location>
        <position position="1"/>
    </location>
</feature>
<evidence type="ECO:0000256" key="1">
    <source>
        <dbReference type="ARBA" id="ARBA00004651"/>
    </source>
</evidence>
<dbReference type="AlphaFoldDB" id="A0A3E2H1T0"/>
<dbReference type="PRINTS" id="PR01036">
    <property type="entry name" value="TCRTETB"/>
</dbReference>
<proteinExistence type="inferred from homology"/>
<dbReference type="FunFam" id="1.20.1250.20:FF:000196">
    <property type="entry name" value="MFS toxin efflux pump (AflT)"/>
    <property type="match status" value="1"/>
</dbReference>
<dbReference type="Gene3D" id="1.20.1250.20">
    <property type="entry name" value="MFS general substrate transporter like domains"/>
    <property type="match status" value="1"/>
</dbReference>
<feature type="transmembrane region" description="Helical" evidence="10">
    <location>
        <begin position="390"/>
        <end position="410"/>
    </location>
</feature>
<keyword evidence="13" id="KW-1185">Reference proteome</keyword>
<feature type="transmembrane region" description="Helical" evidence="10">
    <location>
        <begin position="151"/>
        <end position="170"/>
    </location>
</feature>
<dbReference type="CDD" id="cd17502">
    <property type="entry name" value="MFS_Azr1_MDR_like"/>
    <property type="match status" value="1"/>
</dbReference>
<dbReference type="SUPFAM" id="SSF103473">
    <property type="entry name" value="MFS general substrate transporter"/>
    <property type="match status" value="1"/>
</dbReference>
<dbReference type="GO" id="GO:0005886">
    <property type="term" value="C:plasma membrane"/>
    <property type="evidence" value="ECO:0007669"/>
    <property type="project" value="UniProtKB-SubCell"/>
</dbReference>
<dbReference type="FunFam" id="1.20.1250.20:FF:000489">
    <property type="entry name" value="MFS general substrate transporter"/>
    <property type="match status" value="1"/>
</dbReference>
<feature type="transmembrane region" description="Helical" evidence="10">
    <location>
        <begin position="208"/>
        <end position="227"/>
    </location>
</feature>
<protein>
    <recommendedName>
        <fullName evidence="11">Major facilitator superfamily (MFS) profile domain-containing protein</fullName>
    </recommendedName>
</protein>
<comment type="subcellular location">
    <subcellularLocation>
        <location evidence="1">Cell membrane</location>
        <topology evidence="1">Multi-pass membrane protein</topology>
    </subcellularLocation>
</comment>
<dbReference type="Pfam" id="PF07690">
    <property type="entry name" value="MFS_1"/>
    <property type="match status" value="1"/>
</dbReference>
<feature type="transmembrane region" description="Helical" evidence="10">
    <location>
        <begin position="83"/>
        <end position="109"/>
    </location>
</feature>
<evidence type="ECO:0000256" key="7">
    <source>
        <dbReference type="ARBA" id="ARBA00023136"/>
    </source>
</evidence>
<dbReference type="InterPro" id="IPR020846">
    <property type="entry name" value="MFS_dom"/>
</dbReference>
<dbReference type="FunFam" id="1.20.1720.10:FF:000012">
    <property type="entry name" value="MFS toxin efflux pump (AflT)"/>
    <property type="match status" value="1"/>
</dbReference>
<evidence type="ECO:0000256" key="9">
    <source>
        <dbReference type="SAM" id="MobiDB-lite"/>
    </source>
</evidence>